<dbReference type="PROSITE" id="PS51553">
    <property type="entry name" value="GMPS_ATP_PPASE"/>
    <property type="match status" value="1"/>
</dbReference>
<evidence type="ECO:0000256" key="1">
    <source>
        <dbReference type="ARBA" id="ARBA00002332"/>
    </source>
</evidence>
<dbReference type="NCBIfam" id="TIGR00888">
    <property type="entry name" value="guaA_Nterm"/>
    <property type="match status" value="1"/>
</dbReference>
<evidence type="ECO:0000256" key="11">
    <source>
        <dbReference type="HAMAP-Rule" id="MF_00344"/>
    </source>
</evidence>
<dbReference type="Gene3D" id="3.30.300.10">
    <property type="match status" value="1"/>
</dbReference>
<keyword evidence="9 11" id="KW-0067">ATP-binding</keyword>
<comment type="function">
    <text evidence="1 11">Catalyzes the synthesis of GMP from XMP.</text>
</comment>
<evidence type="ECO:0000256" key="2">
    <source>
        <dbReference type="ARBA" id="ARBA00005153"/>
    </source>
</evidence>
<keyword evidence="5 11" id="KW-0436">Ligase</keyword>
<feature type="active site" description="Nucleophile" evidence="11">
    <location>
        <position position="84"/>
    </location>
</feature>
<evidence type="ECO:0000313" key="15">
    <source>
        <dbReference type="Proteomes" id="UP000509367"/>
    </source>
</evidence>
<feature type="domain" description="GMPS ATP-PPase" evidence="13">
    <location>
        <begin position="201"/>
        <end position="393"/>
    </location>
</feature>
<dbReference type="PRINTS" id="PR00096">
    <property type="entry name" value="GATASE"/>
</dbReference>
<dbReference type="GO" id="GO:0005829">
    <property type="term" value="C:cytosol"/>
    <property type="evidence" value="ECO:0007669"/>
    <property type="project" value="TreeGrafter"/>
</dbReference>
<dbReference type="PROSITE" id="PS51273">
    <property type="entry name" value="GATASE_TYPE_1"/>
    <property type="match status" value="1"/>
</dbReference>
<dbReference type="KEGG" id="orm:HTY61_11020"/>
<dbReference type="HAMAP" id="MF_00344">
    <property type="entry name" value="GMP_synthase"/>
    <property type="match status" value="1"/>
</dbReference>
<proteinExistence type="inferred from homology"/>
<dbReference type="NCBIfam" id="TIGR00884">
    <property type="entry name" value="guaA_Cterm"/>
    <property type="match status" value="1"/>
</dbReference>
<dbReference type="UniPathway" id="UPA00189">
    <property type="reaction ID" value="UER00296"/>
</dbReference>
<evidence type="ECO:0000256" key="5">
    <source>
        <dbReference type="ARBA" id="ARBA00022598"/>
    </source>
</evidence>
<evidence type="ECO:0000259" key="13">
    <source>
        <dbReference type="PROSITE" id="PS51553"/>
    </source>
</evidence>
<comment type="pathway">
    <text evidence="2 11">Purine metabolism; GMP biosynthesis; GMP from XMP (L-Gln route): step 1/1.</text>
</comment>
<dbReference type="RefSeq" id="WP_175278520.1">
    <property type="nucleotide sequence ID" value="NZ_CP054836.1"/>
</dbReference>
<dbReference type="NCBIfam" id="NF000848">
    <property type="entry name" value="PRK00074.1"/>
    <property type="match status" value="1"/>
</dbReference>
<feature type="active site" evidence="11">
    <location>
        <position position="174"/>
    </location>
</feature>
<dbReference type="InterPro" id="IPR014729">
    <property type="entry name" value="Rossmann-like_a/b/a_fold"/>
</dbReference>
<accession>A0A6N1VIC4</accession>
<dbReference type="Pfam" id="PF02540">
    <property type="entry name" value="NAD_synthase"/>
    <property type="match status" value="1"/>
</dbReference>
<keyword evidence="6 11" id="KW-0547">Nucleotide-binding</keyword>
<dbReference type="InterPro" id="IPR029062">
    <property type="entry name" value="Class_I_gatase-like"/>
</dbReference>
<dbReference type="Proteomes" id="UP000509367">
    <property type="component" value="Chromosome"/>
</dbReference>
<dbReference type="InterPro" id="IPR001674">
    <property type="entry name" value="GMP_synth_C"/>
</dbReference>
<evidence type="ECO:0000256" key="6">
    <source>
        <dbReference type="ARBA" id="ARBA00022741"/>
    </source>
</evidence>
<dbReference type="FunFam" id="3.40.50.620:FF:000001">
    <property type="entry name" value="GMP synthase [glutamine-hydrolyzing]"/>
    <property type="match status" value="1"/>
</dbReference>
<keyword evidence="8 11" id="KW-0658">Purine biosynthesis</keyword>
<organism evidence="14 15">
    <name type="scientific">Oricola thermophila</name>
    <dbReference type="NCBI Taxonomy" id="2742145"/>
    <lineage>
        <taxon>Bacteria</taxon>
        <taxon>Pseudomonadati</taxon>
        <taxon>Pseudomonadota</taxon>
        <taxon>Alphaproteobacteria</taxon>
        <taxon>Hyphomicrobiales</taxon>
        <taxon>Ahrensiaceae</taxon>
        <taxon>Oricola</taxon>
    </lineage>
</organism>
<dbReference type="InterPro" id="IPR022310">
    <property type="entry name" value="NAD/GMP_synthase"/>
</dbReference>
<dbReference type="GO" id="GO:0003921">
    <property type="term" value="F:GMP synthase activity"/>
    <property type="evidence" value="ECO:0007669"/>
    <property type="project" value="InterPro"/>
</dbReference>
<dbReference type="CDD" id="cd01742">
    <property type="entry name" value="GATase1_GMP_Synthase"/>
    <property type="match status" value="1"/>
</dbReference>
<dbReference type="InterPro" id="IPR004739">
    <property type="entry name" value="GMP_synth_GATase"/>
</dbReference>
<comment type="catalytic activity">
    <reaction evidence="11">
        <text>XMP + L-glutamine + ATP + H2O = GMP + L-glutamate + AMP + diphosphate + 2 H(+)</text>
        <dbReference type="Rhea" id="RHEA:11680"/>
        <dbReference type="ChEBI" id="CHEBI:15377"/>
        <dbReference type="ChEBI" id="CHEBI:15378"/>
        <dbReference type="ChEBI" id="CHEBI:29985"/>
        <dbReference type="ChEBI" id="CHEBI:30616"/>
        <dbReference type="ChEBI" id="CHEBI:33019"/>
        <dbReference type="ChEBI" id="CHEBI:57464"/>
        <dbReference type="ChEBI" id="CHEBI:58115"/>
        <dbReference type="ChEBI" id="CHEBI:58359"/>
        <dbReference type="ChEBI" id="CHEBI:456215"/>
        <dbReference type="EC" id="6.3.5.2"/>
    </reaction>
</comment>
<dbReference type="InterPro" id="IPR025777">
    <property type="entry name" value="GMPS_ATP_PPase_dom"/>
</dbReference>
<keyword evidence="15" id="KW-1185">Reference proteome</keyword>
<dbReference type="SUPFAM" id="SSF54810">
    <property type="entry name" value="GMP synthetase C-terminal dimerisation domain"/>
    <property type="match status" value="1"/>
</dbReference>
<evidence type="ECO:0000256" key="7">
    <source>
        <dbReference type="ARBA" id="ARBA00022749"/>
    </source>
</evidence>
<reference evidence="14 15" key="1">
    <citation type="submission" date="2020-06" db="EMBL/GenBank/DDBJ databases">
        <title>Oricola thermophila sp. nov. isolated from a tidal sediments.</title>
        <authorList>
            <person name="Kwon K.K."/>
            <person name="Yang S.-H."/>
            <person name="Park M.-J."/>
        </authorList>
    </citation>
    <scope>NUCLEOTIDE SEQUENCE [LARGE SCALE GENOMIC DNA]</scope>
    <source>
        <strain evidence="14 15">MEBiC13590</strain>
    </source>
</reference>
<evidence type="ECO:0000256" key="8">
    <source>
        <dbReference type="ARBA" id="ARBA00022755"/>
    </source>
</evidence>
<evidence type="ECO:0000313" key="14">
    <source>
        <dbReference type="EMBL" id="QKV20630.1"/>
    </source>
</evidence>
<dbReference type="Gene3D" id="3.40.50.880">
    <property type="match status" value="1"/>
</dbReference>
<dbReference type="SUPFAM" id="SSF52317">
    <property type="entry name" value="Class I glutamine amidotransferase-like"/>
    <property type="match status" value="1"/>
</dbReference>
<protein>
    <recommendedName>
        <fullName evidence="4 11">GMP synthase [glutamine-hydrolyzing]</fullName>
        <ecNumber evidence="3 11">6.3.5.2</ecNumber>
    </recommendedName>
    <alternativeName>
        <fullName evidence="11">GMP synthetase</fullName>
    </alternativeName>
    <alternativeName>
        <fullName evidence="11">Glutamine amidotransferase</fullName>
    </alternativeName>
</protein>
<dbReference type="PANTHER" id="PTHR11922:SF2">
    <property type="entry name" value="GMP SYNTHASE [GLUTAMINE-HYDROLYZING]"/>
    <property type="match status" value="1"/>
</dbReference>
<evidence type="ECO:0000256" key="9">
    <source>
        <dbReference type="ARBA" id="ARBA00022840"/>
    </source>
</evidence>
<dbReference type="InterPro" id="IPR022955">
    <property type="entry name" value="GMP_synthase"/>
</dbReference>
<comment type="subunit">
    <text evidence="11">Homodimer.</text>
</comment>
<dbReference type="Gene3D" id="3.40.50.620">
    <property type="entry name" value="HUPs"/>
    <property type="match status" value="1"/>
</dbReference>
<feature type="active site" evidence="11">
    <location>
        <position position="176"/>
    </location>
</feature>
<dbReference type="PRINTS" id="PR00097">
    <property type="entry name" value="ANTSNTHASEII"/>
</dbReference>
<dbReference type="InterPro" id="IPR017926">
    <property type="entry name" value="GATASE"/>
</dbReference>
<gene>
    <name evidence="11 14" type="primary">guaA</name>
    <name evidence="14" type="ORF">HTY61_11020</name>
</gene>
<evidence type="ECO:0000256" key="4">
    <source>
        <dbReference type="ARBA" id="ARBA00021562"/>
    </source>
</evidence>
<keyword evidence="10 11" id="KW-0315">Glutamine amidotransferase</keyword>
<dbReference type="FunFam" id="3.40.50.880:FF:000001">
    <property type="entry name" value="GMP synthase [glutamine-hydrolyzing]"/>
    <property type="match status" value="1"/>
</dbReference>
<evidence type="ECO:0000256" key="10">
    <source>
        <dbReference type="ARBA" id="ARBA00022962"/>
    </source>
</evidence>
<dbReference type="EC" id="6.3.5.2" evidence="3 11"/>
<dbReference type="PANTHER" id="PTHR11922">
    <property type="entry name" value="GMP SYNTHASE-RELATED"/>
    <property type="match status" value="1"/>
</dbReference>
<sequence>MTHHPDTVLIIDFGSQVTQLIARRVREAGVYSEIVPFQSAEEGFERLKPKAVILSGGPASTVETGSPRAPDVIWQSGLPVLGICYGEQTMCAQLGGRVEASDHREFGRAWLDIEKDNPLFDGVWKAGERHQVWMSHGDRVAALPEGFEVIGTSSGAPYAAIADVSRGYYAVQFHPEVVHTPDGAKLLANFVHNIAGLKGDWTMAAYKEQAIAAIRAQVGSGRVICGLSGGVDSSVAALLIHEAVGDQLTCILVDHGLMRKNEAAEVVSMFREHYNIPLVHVDASDTFISALEGEADPETKRKTIGKLFIEVFEAEAKKLGGADFLAQGTLYPDVIESVSFTGGPSVTIKSHHNVGGLPERMNMKLVEPLRELFKDEVRVLGRELGLPEHFIGRHPFPGPGLAIRCPGGVTREKIRILQDADAIYLDEIRKAGLYDAIWQAFAVLLPVQTVGVMGDGRTYEYVCALRAVTSVDGMTADFFHFDMDFLGNAATRIINEVRGINRVVYDVTSKPPGTIEWE</sequence>
<dbReference type="Pfam" id="PF00958">
    <property type="entry name" value="GMP_synt_C"/>
    <property type="match status" value="1"/>
</dbReference>
<keyword evidence="7 11" id="KW-0332">GMP biosynthesis</keyword>
<feature type="binding site" evidence="12">
    <location>
        <begin position="228"/>
        <end position="234"/>
    </location>
    <ligand>
        <name>ATP</name>
        <dbReference type="ChEBI" id="CHEBI:30616"/>
    </ligand>
</feature>
<evidence type="ECO:0000256" key="12">
    <source>
        <dbReference type="PROSITE-ProRule" id="PRU00886"/>
    </source>
</evidence>
<dbReference type="Pfam" id="PF00117">
    <property type="entry name" value="GATase"/>
    <property type="match status" value="1"/>
</dbReference>
<dbReference type="SUPFAM" id="SSF52402">
    <property type="entry name" value="Adenine nucleotide alpha hydrolases-like"/>
    <property type="match status" value="1"/>
</dbReference>
<dbReference type="AlphaFoldDB" id="A0A6N1VIC4"/>
<dbReference type="EMBL" id="CP054836">
    <property type="protein sequence ID" value="QKV20630.1"/>
    <property type="molecule type" value="Genomic_DNA"/>
</dbReference>
<dbReference type="FunFam" id="3.30.300.10:FF:000002">
    <property type="entry name" value="GMP synthase [glutamine-hydrolyzing]"/>
    <property type="match status" value="1"/>
</dbReference>
<evidence type="ECO:0000256" key="3">
    <source>
        <dbReference type="ARBA" id="ARBA00012746"/>
    </source>
</evidence>
<name>A0A6N1VIC4_9HYPH</name>
<dbReference type="GO" id="GO:0005524">
    <property type="term" value="F:ATP binding"/>
    <property type="evidence" value="ECO:0007669"/>
    <property type="project" value="UniProtKB-UniRule"/>
</dbReference>
<dbReference type="CDD" id="cd01997">
    <property type="entry name" value="GMP_synthase_C"/>
    <property type="match status" value="1"/>
</dbReference>